<dbReference type="AlphaFoldDB" id="A0A915KH45"/>
<reference evidence="2" key="1">
    <citation type="submission" date="2022-11" db="UniProtKB">
        <authorList>
            <consortium name="WormBaseParasite"/>
        </authorList>
    </citation>
    <scope>IDENTIFICATION</scope>
</reference>
<accession>A0A915KH45</accession>
<dbReference type="Proteomes" id="UP000887565">
    <property type="component" value="Unplaced"/>
</dbReference>
<proteinExistence type="predicted"/>
<organism evidence="1 2">
    <name type="scientific">Romanomermis culicivorax</name>
    <name type="common">Nematode worm</name>
    <dbReference type="NCBI Taxonomy" id="13658"/>
    <lineage>
        <taxon>Eukaryota</taxon>
        <taxon>Metazoa</taxon>
        <taxon>Ecdysozoa</taxon>
        <taxon>Nematoda</taxon>
        <taxon>Enoplea</taxon>
        <taxon>Dorylaimia</taxon>
        <taxon>Mermithida</taxon>
        <taxon>Mermithoidea</taxon>
        <taxon>Mermithidae</taxon>
        <taxon>Romanomermis</taxon>
    </lineage>
</organism>
<evidence type="ECO:0000313" key="1">
    <source>
        <dbReference type="Proteomes" id="UP000887565"/>
    </source>
</evidence>
<sequence>MKRRKATTIWRVVRRRRRCRFVGRNWPSKSG</sequence>
<protein>
    <submittedName>
        <fullName evidence="2">Uncharacterized protein</fullName>
    </submittedName>
</protein>
<dbReference type="WBParaSite" id="nRc.2.0.1.t38153-RA">
    <property type="protein sequence ID" value="nRc.2.0.1.t38153-RA"/>
    <property type="gene ID" value="nRc.2.0.1.g38153"/>
</dbReference>
<evidence type="ECO:0000313" key="2">
    <source>
        <dbReference type="WBParaSite" id="nRc.2.0.1.t38153-RA"/>
    </source>
</evidence>
<name>A0A915KH45_ROMCU</name>
<keyword evidence="1" id="KW-1185">Reference proteome</keyword>